<feature type="transmembrane region" description="Helical" evidence="8">
    <location>
        <begin position="185"/>
        <end position="202"/>
    </location>
</feature>
<feature type="transmembrane region" description="Helical" evidence="8">
    <location>
        <begin position="162"/>
        <end position="179"/>
    </location>
</feature>
<feature type="transmembrane region" description="Helical" evidence="8">
    <location>
        <begin position="255"/>
        <end position="281"/>
    </location>
</feature>
<evidence type="ECO:0000256" key="3">
    <source>
        <dbReference type="ARBA" id="ARBA00022676"/>
    </source>
</evidence>
<name>A0A2M7W1F4_9BACT</name>
<feature type="transmembrane region" description="Helical" evidence="8">
    <location>
        <begin position="214"/>
        <end position="243"/>
    </location>
</feature>
<dbReference type="InterPro" id="IPR038731">
    <property type="entry name" value="RgtA/B/C-like"/>
</dbReference>
<evidence type="ECO:0000256" key="7">
    <source>
        <dbReference type="ARBA" id="ARBA00023136"/>
    </source>
</evidence>
<evidence type="ECO:0000256" key="5">
    <source>
        <dbReference type="ARBA" id="ARBA00022692"/>
    </source>
</evidence>
<evidence type="ECO:0000256" key="1">
    <source>
        <dbReference type="ARBA" id="ARBA00004651"/>
    </source>
</evidence>
<evidence type="ECO:0000313" key="10">
    <source>
        <dbReference type="EMBL" id="PJA13373.1"/>
    </source>
</evidence>
<dbReference type="PANTHER" id="PTHR33908">
    <property type="entry name" value="MANNOSYLTRANSFERASE YKCB-RELATED"/>
    <property type="match status" value="1"/>
</dbReference>
<reference evidence="11" key="1">
    <citation type="submission" date="2017-09" db="EMBL/GenBank/DDBJ databases">
        <title>Depth-based differentiation of microbial function through sediment-hosted aquifers and enrichment of novel symbionts in the deep terrestrial subsurface.</title>
        <authorList>
            <person name="Probst A.J."/>
            <person name="Ladd B."/>
            <person name="Jarett J.K."/>
            <person name="Geller-Mcgrath D.E."/>
            <person name="Sieber C.M.K."/>
            <person name="Emerson J.B."/>
            <person name="Anantharaman K."/>
            <person name="Thomas B.C."/>
            <person name="Malmstrom R."/>
            <person name="Stieglmeier M."/>
            <person name="Klingl A."/>
            <person name="Woyke T."/>
            <person name="Ryan C.M."/>
            <person name="Banfield J.F."/>
        </authorList>
    </citation>
    <scope>NUCLEOTIDE SEQUENCE [LARGE SCALE GENOMIC DNA]</scope>
</reference>
<dbReference type="GO" id="GO:0005886">
    <property type="term" value="C:plasma membrane"/>
    <property type="evidence" value="ECO:0007669"/>
    <property type="project" value="UniProtKB-SubCell"/>
</dbReference>
<dbReference type="Pfam" id="PF13231">
    <property type="entry name" value="PMT_2"/>
    <property type="match status" value="1"/>
</dbReference>
<gene>
    <name evidence="10" type="ORF">COX64_03475</name>
</gene>
<proteinExistence type="predicted"/>
<dbReference type="GO" id="GO:0009103">
    <property type="term" value="P:lipopolysaccharide biosynthetic process"/>
    <property type="evidence" value="ECO:0007669"/>
    <property type="project" value="UniProtKB-ARBA"/>
</dbReference>
<dbReference type="Proteomes" id="UP000228952">
    <property type="component" value="Unassembled WGS sequence"/>
</dbReference>
<feature type="transmembrane region" description="Helical" evidence="8">
    <location>
        <begin position="328"/>
        <end position="345"/>
    </location>
</feature>
<accession>A0A2M7W1F4</accession>
<protein>
    <recommendedName>
        <fullName evidence="9">Glycosyltransferase RgtA/B/C/D-like domain-containing protein</fullName>
    </recommendedName>
</protein>
<dbReference type="AlphaFoldDB" id="A0A2M7W1F4"/>
<dbReference type="EMBL" id="PFQB01000088">
    <property type="protein sequence ID" value="PJA13373.1"/>
    <property type="molecule type" value="Genomic_DNA"/>
</dbReference>
<keyword evidence="7 8" id="KW-0472">Membrane</keyword>
<evidence type="ECO:0000259" key="9">
    <source>
        <dbReference type="Pfam" id="PF13231"/>
    </source>
</evidence>
<keyword evidence="2" id="KW-1003">Cell membrane</keyword>
<evidence type="ECO:0000313" key="11">
    <source>
        <dbReference type="Proteomes" id="UP000228952"/>
    </source>
</evidence>
<keyword evidence="6 8" id="KW-1133">Transmembrane helix</keyword>
<comment type="subcellular location">
    <subcellularLocation>
        <location evidence="1">Cell membrane</location>
        <topology evidence="1">Multi-pass membrane protein</topology>
    </subcellularLocation>
</comment>
<dbReference type="GO" id="GO:0016763">
    <property type="term" value="F:pentosyltransferase activity"/>
    <property type="evidence" value="ECO:0007669"/>
    <property type="project" value="TreeGrafter"/>
</dbReference>
<dbReference type="InterPro" id="IPR050297">
    <property type="entry name" value="LipidA_mod_glycosyltrf_83"/>
</dbReference>
<evidence type="ECO:0000256" key="2">
    <source>
        <dbReference type="ARBA" id="ARBA00022475"/>
    </source>
</evidence>
<evidence type="ECO:0000256" key="6">
    <source>
        <dbReference type="ARBA" id="ARBA00022989"/>
    </source>
</evidence>
<organism evidence="10 11">
    <name type="scientific">Candidatus Dojkabacteria bacterium CG_4_10_14_0_2_um_filter_Dojkabacteria_WS6_41_15</name>
    <dbReference type="NCBI Taxonomy" id="2014249"/>
    <lineage>
        <taxon>Bacteria</taxon>
        <taxon>Candidatus Dojkabacteria</taxon>
    </lineage>
</organism>
<keyword evidence="5 8" id="KW-0812">Transmembrane</keyword>
<feature type="domain" description="Glycosyltransferase RgtA/B/C/D-like" evidence="9">
    <location>
        <begin position="133"/>
        <end position="266"/>
    </location>
</feature>
<feature type="transmembrane region" description="Helical" evidence="8">
    <location>
        <begin position="130"/>
        <end position="150"/>
    </location>
</feature>
<evidence type="ECO:0000256" key="4">
    <source>
        <dbReference type="ARBA" id="ARBA00022679"/>
    </source>
</evidence>
<feature type="transmembrane region" description="Helical" evidence="8">
    <location>
        <begin position="33"/>
        <end position="54"/>
    </location>
</feature>
<keyword evidence="3" id="KW-0328">Glycosyltransferase</keyword>
<dbReference type="PANTHER" id="PTHR33908:SF11">
    <property type="entry name" value="MEMBRANE PROTEIN"/>
    <property type="match status" value="1"/>
</dbReference>
<sequence length="355" mass="39631">MCYHKSNNMTIQTNSKFELKHAVSYILTHKVQIVLAAIVLLGLSIRLLGITWGFSTKGPVMVFHPDEGFALMVMNQMHVKPVDFNPEGAHSEGTFYYYVTGGAYLIYKSGATLAARIGLPTLAVSHSAELVLVGRLVSIMAGALSIFLLYHVVRAANLSKTAGLLAALFVAIYPIDVIYSQFMRPHILANTLLIFSLLVLFLKTSTKANRFKYALVGILLGLSTATRYNMAITLIIPALYIFIDSVENKRTFLQIIFNVDYVILGVSFIFGVFLGDPYLFLKYSEMSYYLHRQSTFVPPHAFALNNLVADITYPLRYITYLIPESGKPFLAVGIYLSVFFALLRKSRLKLALPLK</sequence>
<evidence type="ECO:0000256" key="8">
    <source>
        <dbReference type="SAM" id="Phobius"/>
    </source>
</evidence>
<keyword evidence="4" id="KW-0808">Transferase</keyword>
<comment type="caution">
    <text evidence="10">The sequence shown here is derived from an EMBL/GenBank/DDBJ whole genome shotgun (WGS) entry which is preliminary data.</text>
</comment>